<dbReference type="PANTHER" id="PTHR23028">
    <property type="entry name" value="ACETYLTRANSFERASE"/>
    <property type="match status" value="1"/>
</dbReference>
<feature type="transmembrane region" description="Helical" evidence="1">
    <location>
        <begin position="54"/>
        <end position="70"/>
    </location>
</feature>
<dbReference type="GO" id="GO:0016746">
    <property type="term" value="F:acyltransferase activity"/>
    <property type="evidence" value="ECO:0007669"/>
    <property type="project" value="UniProtKB-KW"/>
</dbReference>
<feature type="transmembrane region" description="Helical" evidence="1">
    <location>
        <begin position="317"/>
        <end position="340"/>
    </location>
</feature>
<keyword evidence="1" id="KW-1133">Transmembrane helix</keyword>
<organism evidence="3 4">
    <name type="scientific">Aquamicrobium zhengzhouense</name>
    <dbReference type="NCBI Taxonomy" id="2781738"/>
    <lineage>
        <taxon>Bacteria</taxon>
        <taxon>Pseudomonadati</taxon>
        <taxon>Pseudomonadota</taxon>
        <taxon>Alphaproteobacteria</taxon>
        <taxon>Hyphomicrobiales</taxon>
        <taxon>Phyllobacteriaceae</taxon>
        <taxon>Aquamicrobium</taxon>
    </lineage>
</organism>
<dbReference type="Proteomes" id="UP000601789">
    <property type="component" value="Unassembled WGS sequence"/>
</dbReference>
<feature type="transmembrane region" description="Helical" evidence="1">
    <location>
        <begin position="158"/>
        <end position="176"/>
    </location>
</feature>
<feature type="transmembrane region" description="Helical" evidence="1">
    <location>
        <begin position="128"/>
        <end position="151"/>
    </location>
</feature>
<evidence type="ECO:0000259" key="2">
    <source>
        <dbReference type="Pfam" id="PF01757"/>
    </source>
</evidence>
<dbReference type="Pfam" id="PF01757">
    <property type="entry name" value="Acyl_transf_3"/>
    <property type="match status" value="1"/>
</dbReference>
<dbReference type="EMBL" id="JADGMQ010000002">
    <property type="protein sequence ID" value="MBI1619900.1"/>
    <property type="molecule type" value="Genomic_DNA"/>
</dbReference>
<evidence type="ECO:0000313" key="4">
    <source>
        <dbReference type="Proteomes" id="UP000601789"/>
    </source>
</evidence>
<gene>
    <name evidence="3" type="ORF">IOD40_04385</name>
</gene>
<keyword evidence="3" id="KW-0012">Acyltransferase</keyword>
<evidence type="ECO:0000313" key="3">
    <source>
        <dbReference type="EMBL" id="MBI1619900.1"/>
    </source>
</evidence>
<evidence type="ECO:0000256" key="1">
    <source>
        <dbReference type="SAM" id="Phobius"/>
    </source>
</evidence>
<feature type="transmembrane region" description="Helical" evidence="1">
    <location>
        <begin position="12"/>
        <end position="29"/>
    </location>
</feature>
<feature type="transmembrane region" description="Helical" evidence="1">
    <location>
        <begin position="91"/>
        <end position="108"/>
    </location>
</feature>
<feature type="transmembrane region" description="Helical" evidence="1">
    <location>
        <begin position="246"/>
        <end position="267"/>
    </location>
</feature>
<protein>
    <submittedName>
        <fullName evidence="3">Acyltransferase</fullName>
    </submittedName>
</protein>
<keyword evidence="1" id="KW-0472">Membrane</keyword>
<proteinExistence type="predicted"/>
<sequence>MRSSSGHYYPTLDHVRAIAAFMVFSWHFIHAGSGYPVPFEGAPRIFFMSTIDEGHTGVALFMTISGYLFAKILHGRDILYFPFIFNRALRLIPLLALVVFIVGVQHWLHGGNVTEYVRMVASGLYAPTIPNGGWSITVEFHFYIILPFLLAFSRRRPLLLFAILAAFLALRCYMYARDGSIQWFSYWTIIGRMDQFILGMIFFHFGRVMQQQHVLALLAAVLFSGFYWYFDALGGFYQIGSYPSSNAIWLIIPTVEGAAYGALIAYYDRSYQWTSENPWANLLAKIGECSYSLYLLHFFFVFWIADLIHTRVVALNNFYIATFASLICFLTLVPLARLSFRYVEVPFLKLRVNYVRVPQAAG</sequence>
<name>A0ABS0SB81_9HYPH</name>
<dbReference type="InterPro" id="IPR050879">
    <property type="entry name" value="Acyltransferase_3"/>
</dbReference>
<feature type="transmembrane region" description="Helical" evidence="1">
    <location>
        <begin position="182"/>
        <end position="203"/>
    </location>
</feature>
<feature type="domain" description="Acyltransferase 3" evidence="2">
    <location>
        <begin position="11"/>
        <end position="329"/>
    </location>
</feature>
<keyword evidence="3" id="KW-0808">Transferase</keyword>
<reference evidence="3 4" key="1">
    <citation type="submission" date="2020-10" db="EMBL/GenBank/DDBJ databases">
        <title>Aquamicrobium zhengzhouensis sp. nov., a exopolysaccharide producing bacterium isolated from farmland soil.</title>
        <authorList>
            <person name="Wang X."/>
        </authorList>
    </citation>
    <scope>NUCLEOTIDE SEQUENCE [LARGE SCALE GENOMIC DNA]</scope>
    <source>
        <strain evidence="4">cd-1</strain>
    </source>
</reference>
<feature type="transmembrane region" description="Helical" evidence="1">
    <location>
        <begin position="279"/>
        <end position="305"/>
    </location>
</feature>
<feature type="transmembrane region" description="Helical" evidence="1">
    <location>
        <begin position="215"/>
        <end position="240"/>
    </location>
</feature>
<comment type="caution">
    <text evidence="3">The sequence shown here is derived from an EMBL/GenBank/DDBJ whole genome shotgun (WGS) entry which is preliminary data.</text>
</comment>
<keyword evidence="1" id="KW-0812">Transmembrane</keyword>
<dbReference type="InterPro" id="IPR002656">
    <property type="entry name" value="Acyl_transf_3_dom"/>
</dbReference>
<accession>A0ABS0SB81</accession>
<keyword evidence="4" id="KW-1185">Reference proteome</keyword>